<dbReference type="PANTHER" id="PTHR43141:SF5">
    <property type="entry name" value="CYTOCHROME BD-I UBIQUINOL OXIDASE SUBUNIT 2"/>
    <property type="match status" value="1"/>
</dbReference>
<sequence>MEAELSYFLGIDYPTWWFLIVGGVFAGYAILDGFDLGAGSIHLFLKKEQSRRIALNAIGPVWDGNEVWLVIAGGALFAGFPVAYASLFSAFYIPFMLFLVLLIFRAIAIEFRSKEDMKWWRNFWDRAYFVASNSLSLLLGVVVGNLMIGLPIDERGNLVGSWLQLLNPYALLMGFTILALFVMHGIIYLLLKTEGRLYAKLRILLNRAVILFIIAFTAASAYGLYAYPKLSDDLQNSLSFWILPSLGILSILSIPQWIKRRKFRIAFVSSALAIALMLGVLAFELYPVLLYSTIDPAYHIDIYSAASSQKSLGIMLLIAAIGTPLILGYTTFVFYTFRGKVRLDENSY</sequence>
<evidence type="ECO:0000256" key="3">
    <source>
        <dbReference type="ARBA" id="ARBA00022448"/>
    </source>
</evidence>
<feature type="transmembrane region" description="Helical" evidence="12">
    <location>
        <begin position="312"/>
        <end position="337"/>
    </location>
</feature>
<evidence type="ECO:0000313" key="13">
    <source>
        <dbReference type="EMBL" id="QNR25771.1"/>
    </source>
</evidence>
<dbReference type="Proteomes" id="UP000516305">
    <property type="component" value="Chromosome"/>
</dbReference>
<keyword evidence="11 12" id="KW-0472">Membrane</keyword>
<feature type="transmembrane region" description="Helical" evidence="12">
    <location>
        <begin position="238"/>
        <end position="258"/>
    </location>
</feature>
<evidence type="ECO:0000256" key="2">
    <source>
        <dbReference type="ARBA" id="ARBA00007543"/>
    </source>
</evidence>
<evidence type="ECO:0000256" key="7">
    <source>
        <dbReference type="ARBA" id="ARBA00022723"/>
    </source>
</evidence>
<evidence type="ECO:0000256" key="11">
    <source>
        <dbReference type="ARBA" id="ARBA00023136"/>
    </source>
</evidence>
<dbReference type="GO" id="GO:0009055">
    <property type="term" value="F:electron transfer activity"/>
    <property type="evidence" value="ECO:0007669"/>
    <property type="project" value="TreeGrafter"/>
</dbReference>
<evidence type="ECO:0000256" key="10">
    <source>
        <dbReference type="ARBA" id="ARBA00023004"/>
    </source>
</evidence>
<protein>
    <submittedName>
        <fullName evidence="13">Cytochrome d ubiquinol oxidase subunit II</fullName>
    </submittedName>
</protein>
<evidence type="ECO:0000256" key="1">
    <source>
        <dbReference type="ARBA" id="ARBA00004651"/>
    </source>
</evidence>
<keyword evidence="10" id="KW-0408">Iron</keyword>
<keyword evidence="3" id="KW-0813">Transport</keyword>
<evidence type="ECO:0000313" key="14">
    <source>
        <dbReference type="Proteomes" id="UP000516305"/>
    </source>
</evidence>
<keyword evidence="7" id="KW-0479">Metal-binding</keyword>
<organism evidence="13 14">
    <name type="scientific">Croceimicrobium hydrocarbonivorans</name>
    <dbReference type="NCBI Taxonomy" id="2761580"/>
    <lineage>
        <taxon>Bacteria</taxon>
        <taxon>Pseudomonadati</taxon>
        <taxon>Bacteroidota</taxon>
        <taxon>Flavobacteriia</taxon>
        <taxon>Flavobacteriales</taxon>
        <taxon>Owenweeksiaceae</taxon>
        <taxon>Croceimicrobium</taxon>
    </lineage>
</organism>
<dbReference type="EMBL" id="CP060139">
    <property type="protein sequence ID" value="QNR25771.1"/>
    <property type="molecule type" value="Genomic_DNA"/>
</dbReference>
<feature type="transmembrane region" description="Helical" evidence="12">
    <location>
        <begin position="90"/>
        <end position="108"/>
    </location>
</feature>
<dbReference type="GO" id="GO:0016682">
    <property type="term" value="F:oxidoreductase activity, acting on diphenols and related substances as donors, oxygen as acceptor"/>
    <property type="evidence" value="ECO:0007669"/>
    <property type="project" value="TreeGrafter"/>
</dbReference>
<proteinExistence type="inferred from homology"/>
<feature type="transmembrane region" description="Helical" evidence="12">
    <location>
        <begin position="66"/>
        <end position="84"/>
    </location>
</feature>
<dbReference type="KEGG" id="chyd:H4K34_07985"/>
<dbReference type="Pfam" id="PF02322">
    <property type="entry name" value="Cyt_bd_oxida_II"/>
    <property type="match status" value="1"/>
</dbReference>
<feature type="transmembrane region" description="Helical" evidence="12">
    <location>
        <begin position="265"/>
        <end position="292"/>
    </location>
</feature>
<dbReference type="NCBIfam" id="TIGR00203">
    <property type="entry name" value="cydB"/>
    <property type="match status" value="1"/>
</dbReference>
<comment type="subcellular location">
    <subcellularLocation>
        <location evidence="1">Cell membrane</location>
        <topology evidence="1">Multi-pass membrane protein</topology>
    </subcellularLocation>
</comment>
<keyword evidence="5" id="KW-0349">Heme</keyword>
<dbReference type="RefSeq" id="WP_210760295.1">
    <property type="nucleotide sequence ID" value="NZ_CP060139.1"/>
</dbReference>
<keyword evidence="4" id="KW-1003">Cell membrane</keyword>
<dbReference type="GO" id="GO:0019646">
    <property type="term" value="P:aerobic electron transport chain"/>
    <property type="evidence" value="ECO:0007669"/>
    <property type="project" value="TreeGrafter"/>
</dbReference>
<dbReference type="GO" id="GO:0046872">
    <property type="term" value="F:metal ion binding"/>
    <property type="evidence" value="ECO:0007669"/>
    <property type="project" value="UniProtKB-KW"/>
</dbReference>
<reference evidence="13 14" key="1">
    <citation type="submission" date="2020-08" db="EMBL/GenBank/DDBJ databases">
        <title>Croceimicrobium hydrocarbonivorans gen. nov., sp. nov., a novel marine bacterium isolated from a bacterial consortium that degrades polyethylene terephthalate.</title>
        <authorList>
            <person name="Liu R."/>
        </authorList>
    </citation>
    <scope>NUCLEOTIDE SEQUENCE [LARGE SCALE GENOMIC DNA]</scope>
    <source>
        <strain evidence="13 14">A20-9</strain>
    </source>
</reference>
<gene>
    <name evidence="13" type="primary">cydB</name>
    <name evidence="13" type="ORF">H4K34_07985</name>
</gene>
<dbReference type="AlphaFoldDB" id="A0A7H0VJ73"/>
<dbReference type="GO" id="GO:0005886">
    <property type="term" value="C:plasma membrane"/>
    <property type="evidence" value="ECO:0007669"/>
    <property type="project" value="UniProtKB-SubCell"/>
</dbReference>
<accession>A0A7H0VJ73</accession>
<keyword evidence="9 12" id="KW-1133">Transmembrane helix</keyword>
<evidence type="ECO:0000256" key="5">
    <source>
        <dbReference type="ARBA" id="ARBA00022617"/>
    </source>
</evidence>
<evidence type="ECO:0000256" key="8">
    <source>
        <dbReference type="ARBA" id="ARBA00022982"/>
    </source>
</evidence>
<feature type="transmembrane region" description="Helical" evidence="12">
    <location>
        <begin position="169"/>
        <end position="191"/>
    </location>
</feature>
<feature type="transmembrane region" description="Helical" evidence="12">
    <location>
        <begin position="128"/>
        <end position="149"/>
    </location>
</feature>
<name>A0A7H0VJ73_9FLAO</name>
<dbReference type="InterPro" id="IPR003317">
    <property type="entry name" value="Cyt-d_oxidase_su2"/>
</dbReference>
<dbReference type="PIRSF" id="PIRSF000267">
    <property type="entry name" value="Cyt_oxidse_sub2"/>
    <property type="match status" value="1"/>
</dbReference>
<keyword evidence="6 12" id="KW-0812">Transmembrane</keyword>
<dbReference type="PANTHER" id="PTHR43141">
    <property type="entry name" value="CYTOCHROME BD2 SUBUNIT II"/>
    <property type="match status" value="1"/>
</dbReference>
<feature type="transmembrane region" description="Helical" evidence="12">
    <location>
        <begin position="203"/>
        <end position="226"/>
    </location>
</feature>
<evidence type="ECO:0000256" key="12">
    <source>
        <dbReference type="SAM" id="Phobius"/>
    </source>
</evidence>
<feature type="transmembrane region" description="Helical" evidence="12">
    <location>
        <begin position="16"/>
        <end position="45"/>
    </location>
</feature>
<keyword evidence="14" id="KW-1185">Reference proteome</keyword>
<evidence type="ECO:0000256" key="6">
    <source>
        <dbReference type="ARBA" id="ARBA00022692"/>
    </source>
</evidence>
<dbReference type="GO" id="GO:0070069">
    <property type="term" value="C:cytochrome complex"/>
    <property type="evidence" value="ECO:0007669"/>
    <property type="project" value="TreeGrafter"/>
</dbReference>
<comment type="similarity">
    <text evidence="2">Belongs to the cytochrome ubiquinol oxidase subunit 2 family.</text>
</comment>
<evidence type="ECO:0000256" key="9">
    <source>
        <dbReference type="ARBA" id="ARBA00022989"/>
    </source>
</evidence>
<keyword evidence="8" id="KW-0249">Electron transport</keyword>
<evidence type="ECO:0000256" key="4">
    <source>
        <dbReference type="ARBA" id="ARBA00022475"/>
    </source>
</evidence>